<dbReference type="AlphaFoldDB" id="A0AAV1U1L5"/>
<evidence type="ECO:0008006" key="4">
    <source>
        <dbReference type="Google" id="ProtNLM"/>
    </source>
</evidence>
<dbReference type="CDD" id="cd05162">
    <property type="entry name" value="PWWP"/>
    <property type="match status" value="1"/>
</dbReference>
<dbReference type="SUPFAM" id="SSF63748">
    <property type="entry name" value="Tudor/PWWP/MBT"/>
    <property type="match status" value="2"/>
</dbReference>
<dbReference type="Gene3D" id="2.30.30.140">
    <property type="match status" value="2"/>
</dbReference>
<feature type="region of interest" description="Disordered" evidence="1">
    <location>
        <begin position="273"/>
        <end position="328"/>
    </location>
</feature>
<protein>
    <recommendedName>
        <fullName evidence="4">PWWP domain-containing protein</fullName>
    </recommendedName>
</protein>
<organism evidence="2 3">
    <name type="scientific">Peronospora matthiolae</name>
    <dbReference type="NCBI Taxonomy" id="2874970"/>
    <lineage>
        <taxon>Eukaryota</taxon>
        <taxon>Sar</taxon>
        <taxon>Stramenopiles</taxon>
        <taxon>Oomycota</taxon>
        <taxon>Peronosporomycetes</taxon>
        <taxon>Peronosporales</taxon>
        <taxon>Peronosporaceae</taxon>
        <taxon>Peronospora</taxon>
    </lineage>
</organism>
<feature type="region of interest" description="Disordered" evidence="1">
    <location>
        <begin position="388"/>
        <end position="426"/>
    </location>
</feature>
<sequence length="646" mass="72043">MKKKMTKRDANTDASVQHRTLLKEGDWIDVLDGDGVWNVARVIGVLSWKEVKIHYDGWPNDYDEVVSIDSNRVAPYHTFTWSVKCWVKYLNWPLWPSLITIRTPGTVAGINNLSIEDRVYVDFLDNTTFGKRDRCWQKVSQIRAFGDNFDRKRANSTGASFEKALARVLQSEASSKMPEFAIGTLLGKYKSSPAKCVETLRKSMGDELWFQHFTYSRKHHAKTYVYETTGGKGFDNLSHVSPALNVRHLNLSAMKEGKSQVIEVSETKSLVSTKIQHKLERMESSESSEAEDNNEMGYSTKRSSQKKQKSDDSLEPKAKRQNSEPFVPLRVIKTSKALAQLPVEESRSGCVKGKTKKGAKRPVRESAAMSAGFELMHLGMSSALESDVSNHNEEGEEHGSPAVAQSRMESERSVARYPSKRSRMNDPETLLDRDIKVKGSKQVKVNKRQAAANKKNQEMVGTEGQKNLAFEKATVCGRRVEQIGRKLHGAPESVASYHNSNRVKQPIANPSDNDAFVSSILSKFQEGAEIVDKNRSPSLGGSPHSNRGNNLSQELRGRSCVMHAGHKDVDAAKNVKCSNKTVISMPRRFQEYSVPRMFNCGTSSSAPPGPGCSYSDAALAASTPVFSSSNSFSMKSWFKRLDGRFH</sequence>
<evidence type="ECO:0000313" key="3">
    <source>
        <dbReference type="Proteomes" id="UP001162060"/>
    </source>
</evidence>
<reference evidence="2" key="1">
    <citation type="submission" date="2024-01" db="EMBL/GenBank/DDBJ databases">
        <authorList>
            <person name="Webb A."/>
        </authorList>
    </citation>
    <scope>NUCLEOTIDE SEQUENCE</scope>
    <source>
        <strain evidence="2">Pm1</strain>
    </source>
</reference>
<evidence type="ECO:0000313" key="2">
    <source>
        <dbReference type="EMBL" id="CAK7928531.1"/>
    </source>
</evidence>
<dbReference type="Proteomes" id="UP001162060">
    <property type="component" value="Unassembled WGS sequence"/>
</dbReference>
<dbReference type="GO" id="GO:0005634">
    <property type="term" value="C:nucleus"/>
    <property type="evidence" value="ECO:0007669"/>
    <property type="project" value="InterPro"/>
</dbReference>
<proteinExistence type="predicted"/>
<name>A0AAV1U1L5_9STRA</name>
<gene>
    <name evidence="2" type="ORF">PM001_LOCUS13681</name>
</gene>
<dbReference type="GO" id="GO:0006355">
    <property type="term" value="P:regulation of DNA-templated transcription"/>
    <property type="evidence" value="ECO:0007669"/>
    <property type="project" value="InterPro"/>
</dbReference>
<accession>A0AAV1U1L5</accession>
<dbReference type="InterPro" id="IPR004092">
    <property type="entry name" value="Mbt"/>
</dbReference>
<dbReference type="CDD" id="cd20104">
    <property type="entry name" value="MBT_PHF20L1-like"/>
    <property type="match status" value="1"/>
</dbReference>
<evidence type="ECO:0000256" key="1">
    <source>
        <dbReference type="SAM" id="MobiDB-lite"/>
    </source>
</evidence>
<feature type="compositionally biased region" description="Basic and acidic residues" evidence="1">
    <location>
        <begin position="388"/>
        <end position="399"/>
    </location>
</feature>
<feature type="region of interest" description="Disordered" evidence="1">
    <location>
        <begin position="344"/>
        <end position="365"/>
    </location>
</feature>
<dbReference type="Pfam" id="PF02820">
    <property type="entry name" value="MBT"/>
    <property type="match status" value="1"/>
</dbReference>
<feature type="region of interest" description="Disordered" evidence="1">
    <location>
        <begin position="441"/>
        <end position="460"/>
    </location>
</feature>
<dbReference type="EMBL" id="CAKLBY020000126">
    <property type="protein sequence ID" value="CAK7928531.1"/>
    <property type="molecule type" value="Genomic_DNA"/>
</dbReference>
<comment type="caution">
    <text evidence="2">The sequence shown here is derived from an EMBL/GenBank/DDBJ whole genome shotgun (WGS) entry which is preliminary data.</text>
</comment>
<feature type="compositionally biased region" description="Basic and acidic residues" evidence="1">
    <location>
        <begin position="308"/>
        <end position="322"/>
    </location>
</feature>